<accession>A0ABW9ZWG9</accession>
<evidence type="ECO:0000313" key="2">
    <source>
        <dbReference type="EMBL" id="NCI51496.1"/>
    </source>
</evidence>
<name>A0ABW9ZWG9_9BACT</name>
<evidence type="ECO:0008006" key="4">
    <source>
        <dbReference type="Google" id="ProtNLM"/>
    </source>
</evidence>
<protein>
    <recommendedName>
        <fullName evidence="4">Histone H1/5</fullName>
    </recommendedName>
</protein>
<dbReference type="EMBL" id="JAACJS010000015">
    <property type="protein sequence ID" value="NCI51496.1"/>
    <property type="molecule type" value="Genomic_DNA"/>
</dbReference>
<sequence>MDKKNKASGAAKKDLKAKLSDQLHNALAEFKEMVHEKKLQKLVKKAAKLLADGLHHNKPASKSVNKKAPAKKNTTDAPVKKAVKKTAPKKAVKKTPSKKAAKKK</sequence>
<feature type="compositionally biased region" description="Basic residues" evidence="1">
    <location>
        <begin position="81"/>
        <end position="104"/>
    </location>
</feature>
<evidence type="ECO:0000256" key="1">
    <source>
        <dbReference type="SAM" id="MobiDB-lite"/>
    </source>
</evidence>
<evidence type="ECO:0000313" key="3">
    <source>
        <dbReference type="Proteomes" id="UP000753802"/>
    </source>
</evidence>
<dbReference type="Proteomes" id="UP000753802">
    <property type="component" value="Unassembled WGS sequence"/>
</dbReference>
<gene>
    <name evidence="2" type="ORF">GWC95_16320</name>
</gene>
<reference evidence="2 3" key="1">
    <citation type="submission" date="2020-01" db="EMBL/GenBank/DDBJ databases">
        <title>Genome analysis.</title>
        <authorList>
            <person name="Wu S."/>
            <person name="Wang G."/>
        </authorList>
    </citation>
    <scope>NUCLEOTIDE SEQUENCE [LARGE SCALE GENOMIC DNA]</scope>
    <source>
        <strain evidence="2 3">SYL130</strain>
    </source>
</reference>
<dbReference type="RefSeq" id="WP_161819777.1">
    <property type="nucleotide sequence ID" value="NZ_JAACJS010000015.1"/>
</dbReference>
<feature type="compositionally biased region" description="Basic residues" evidence="1">
    <location>
        <begin position="56"/>
        <end position="70"/>
    </location>
</feature>
<organism evidence="2 3">
    <name type="scientific">Sediminibacterium roseum</name>
    <dbReference type="NCBI Taxonomy" id="1978412"/>
    <lineage>
        <taxon>Bacteria</taxon>
        <taxon>Pseudomonadati</taxon>
        <taxon>Bacteroidota</taxon>
        <taxon>Chitinophagia</taxon>
        <taxon>Chitinophagales</taxon>
        <taxon>Chitinophagaceae</taxon>
        <taxon>Sediminibacterium</taxon>
    </lineage>
</organism>
<proteinExistence type="predicted"/>
<keyword evidence="3" id="KW-1185">Reference proteome</keyword>
<feature type="region of interest" description="Disordered" evidence="1">
    <location>
        <begin position="53"/>
        <end position="104"/>
    </location>
</feature>
<comment type="caution">
    <text evidence="2">The sequence shown here is derived from an EMBL/GenBank/DDBJ whole genome shotgun (WGS) entry which is preliminary data.</text>
</comment>